<dbReference type="PANTHER" id="PTHR43581:SF4">
    <property type="entry name" value="ATP_GTP PHOSPHATASE"/>
    <property type="match status" value="1"/>
</dbReference>
<reference evidence="2 3" key="1">
    <citation type="journal article" date="2014" name="Front. Microbiol.">
        <title>Population and genomic analysis of the genus Halorubrum.</title>
        <authorList>
            <person name="Fullmer M.S."/>
            <person name="Soucy S.M."/>
            <person name="Swithers K.S."/>
            <person name="Makkay A.M."/>
            <person name="Wheeler R."/>
            <person name="Ventosa A."/>
            <person name="Gogarten J.P."/>
            <person name="Papke R.T."/>
        </authorList>
    </citation>
    <scope>NUCLEOTIDE SEQUENCE [LARGE SCALE GENOMIC DNA]</scope>
    <source>
        <strain evidence="2 3">Ec15</strain>
    </source>
</reference>
<name>A0A256JUY4_HALEZ</name>
<comment type="caution">
    <text evidence="2">The sequence shown here is derived from an EMBL/GenBank/DDBJ whole genome shotgun (WGS) entry which is preliminary data.</text>
</comment>
<dbReference type="InterPro" id="IPR027417">
    <property type="entry name" value="P-loop_NTPase"/>
</dbReference>
<dbReference type="PANTHER" id="PTHR43581">
    <property type="entry name" value="ATP/GTP PHOSPHATASE"/>
    <property type="match status" value="1"/>
</dbReference>
<dbReference type="Pfam" id="PF13175">
    <property type="entry name" value="AAA_15"/>
    <property type="match status" value="1"/>
</dbReference>
<evidence type="ECO:0000259" key="1">
    <source>
        <dbReference type="Pfam" id="PF13175"/>
    </source>
</evidence>
<dbReference type="SUPFAM" id="SSF52540">
    <property type="entry name" value="P-loop containing nucleoside triphosphate hydrolases"/>
    <property type="match status" value="1"/>
</dbReference>
<sequence>MTQISKFRISGFKGIDELEVEAGDFTLITGKNNAGKTSLMESIDLLFNPENIRGFGDEVDSLINAKHTTCSISCEYWTDPQASLDDFDNDTEASTINTREVGIREPNDEELVDFFVESVLSIISDSPKKQLYVDRFHQEKLLEEEGEQVSEIITGTLRDTVTNLSERDLIPRVEGNAIVLSVNGEEFPFVYLGDYYKDVRTHIVERAKNKVISRLNSEIQKEVIEDPGQIDRALNDKLIARFGSGRFINGKPPQIDGVKMLSGSISLSPNEINQNRKNAAVRLSNIEDYMKENNIAENLISLSTDQLVFEEDNERYQVPYNFMGSGFQAITGLLWELSDPARKGDVLLLEEAETHMHPGYVSKLVYRLIEIMMSEDIQVFATTHNIDFIRSFFSENIQDEEESYLEDEFKLLQLSEPIEQVYEYDEARHHLEELHLDLRGL</sequence>
<protein>
    <recommendedName>
        <fullName evidence="1">Endonuclease GajA/Old nuclease/RecF-like AAA domain-containing protein</fullName>
    </recommendedName>
</protein>
<dbReference type="Gene3D" id="3.40.50.300">
    <property type="entry name" value="P-loop containing nucleotide triphosphate hydrolases"/>
    <property type="match status" value="2"/>
</dbReference>
<dbReference type="AlphaFoldDB" id="A0A256JUY4"/>
<evidence type="ECO:0000313" key="3">
    <source>
        <dbReference type="Proteomes" id="UP000216925"/>
    </source>
</evidence>
<gene>
    <name evidence="2" type="ORF">DJ76_12050</name>
</gene>
<proteinExistence type="predicted"/>
<dbReference type="RefSeq" id="WP_094495344.1">
    <property type="nucleotide sequence ID" value="NZ_NHPD01000049.1"/>
</dbReference>
<accession>A0A256JUY4</accession>
<dbReference type="InterPro" id="IPR041685">
    <property type="entry name" value="AAA_GajA/Old/RecF-like"/>
</dbReference>
<dbReference type="Proteomes" id="UP000216925">
    <property type="component" value="Unassembled WGS sequence"/>
</dbReference>
<dbReference type="CDD" id="cd00267">
    <property type="entry name" value="ABC_ATPase"/>
    <property type="match status" value="1"/>
</dbReference>
<evidence type="ECO:0000313" key="2">
    <source>
        <dbReference type="EMBL" id="OYR72601.1"/>
    </source>
</evidence>
<feature type="domain" description="Endonuclease GajA/Old nuclease/RecF-like AAA" evidence="1">
    <location>
        <begin position="4"/>
        <end position="389"/>
    </location>
</feature>
<dbReference type="EMBL" id="NHPD01000049">
    <property type="protein sequence ID" value="OYR72601.1"/>
    <property type="molecule type" value="Genomic_DNA"/>
</dbReference>
<organism evidence="2 3">
    <name type="scientific">Halorubrum ezzemoulense</name>
    <name type="common">Halorubrum chaoviator</name>
    <dbReference type="NCBI Taxonomy" id="337243"/>
    <lineage>
        <taxon>Archaea</taxon>
        <taxon>Methanobacteriati</taxon>
        <taxon>Methanobacteriota</taxon>
        <taxon>Stenosarchaea group</taxon>
        <taxon>Halobacteria</taxon>
        <taxon>Halobacteriales</taxon>
        <taxon>Haloferacaceae</taxon>
        <taxon>Halorubrum</taxon>
    </lineage>
</organism>
<dbReference type="InterPro" id="IPR051396">
    <property type="entry name" value="Bact_Antivir_Def_Nuclease"/>
</dbReference>